<dbReference type="Proteomes" id="UP000016568">
    <property type="component" value="Unassembled WGS sequence"/>
</dbReference>
<keyword evidence="4" id="KW-1185">Reference proteome</keyword>
<dbReference type="RefSeq" id="WP_021691673.1">
    <property type="nucleotide sequence ID" value="NZ_BASZ01000012.1"/>
</dbReference>
<dbReference type="EMBL" id="BASZ01000012">
    <property type="protein sequence ID" value="GAD50855.1"/>
    <property type="molecule type" value="Genomic_DNA"/>
</dbReference>
<keyword evidence="1" id="KW-0472">Membrane</keyword>
<sequence length="92" mass="8333">MFSLKSLAVSSAALAMAFTPVMASANDSVASSLAISGAAASNVAGSHAQKAGKGGAGAGSWVYVALGVAAAAGLAAAVAGGGGGKKSNPASP</sequence>
<name>U2YPL5_9SPHN</name>
<gene>
    <name evidence="3" type="ORF">NT2_12_01150</name>
</gene>
<keyword evidence="1" id="KW-1133">Transmembrane helix</keyword>
<feature type="signal peptide" evidence="2">
    <location>
        <begin position="1"/>
        <end position="25"/>
    </location>
</feature>
<keyword evidence="2" id="KW-0732">Signal</keyword>
<accession>U2YPL5</accession>
<protein>
    <submittedName>
        <fullName evidence="3">Uncharacterized protein</fullName>
    </submittedName>
</protein>
<evidence type="ECO:0000256" key="2">
    <source>
        <dbReference type="SAM" id="SignalP"/>
    </source>
</evidence>
<evidence type="ECO:0000313" key="4">
    <source>
        <dbReference type="Proteomes" id="UP000016568"/>
    </source>
</evidence>
<feature type="transmembrane region" description="Helical" evidence="1">
    <location>
        <begin position="60"/>
        <end position="79"/>
    </location>
</feature>
<dbReference type="AlphaFoldDB" id="U2YPL5"/>
<evidence type="ECO:0000313" key="3">
    <source>
        <dbReference type="EMBL" id="GAD50855.1"/>
    </source>
</evidence>
<evidence type="ECO:0000256" key="1">
    <source>
        <dbReference type="SAM" id="Phobius"/>
    </source>
</evidence>
<feature type="chain" id="PRO_5030177793" evidence="2">
    <location>
        <begin position="26"/>
        <end position="92"/>
    </location>
</feature>
<reference evidence="3 4" key="1">
    <citation type="submission" date="2013-09" db="EMBL/GenBank/DDBJ databases">
        <title>Whole genome shotgun sequence of Novosphingobium tardaugens NBRC 16725.</title>
        <authorList>
            <person name="Isaki S."/>
            <person name="Hosoyama A."/>
            <person name="Tsuchikane K."/>
            <person name="Katsumata H."/>
            <person name="Ando Y."/>
            <person name="Yamazaki S."/>
            <person name="Fujita N."/>
        </authorList>
    </citation>
    <scope>NUCLEOTIDE SEQUENCE [LARGE SCALE GENOMIC DNA]</scope>
    <source>
        <strain evidence="3 4">NBRC 16725</strain>
    </source>
</reference>
<organism evidence="3 4">
    <name type="scientific">Caenibius tardaugens NBRC 16725</name>
    <dbReference type="NCBI Taxonomy" id="1219035"/>
    <lineage>
        <taxon>Bacteria</taxon>
        <taxon>Pseudomonadati</taxon>
        <taxon>Pseudomonadota</taxon>
        <taxon>Alphaproteobacteria</taxon>
        <taxon>Sphingomonadales</taxon>
        <taxon>Erythrobacteraceae</taxon>
        <taxon>Caenibius</taxon>
    </lineage>
</organism>
<comment type="caution">
    <text evidence="3">The sequence shown here is derived from an EMBL/GenBank/DDBJ whole genome shotgun (WGS) entry which is preliminary data.</text>
</comment>
<dbReference type="KEGG" id="ntd:EGO55_10605"/>
<proteinExistence type="predicted"/>
<keyword evidence="1" id="KW-0812">Transmembrane</keyword>